<dbReference type="Proteomes" id="UP000030645">
    <property type="component" value="Unassembled WGS sequence"/>
</dbReference>
<proteinExistence type="predicted"/>
<gene>
    <name evidence="1" type="ORF">L484_027859</name>
</gene>
<keyword evidence="2" id="KW-1185">Reference proteome</keyword>
<organism evidence="1 2">
    <name type="scientific">Morus notabilis</name>
    <dbReference type="NCBI Taxonomy" id="981085"/>
    <lineage>
        <taxon>Eukaryota</taxon>
        <taxon>Viridiplantae</taxon>
        <taxon>Streptophyta</taxon>
        <taxon>Embryophyta</taxon>
        <taxon>Tracheophyta</taxon>
        <taxon>Spermatophyta</taxon>
        <taxon>Magnoliopsida</taxon>
        <taxon>eudicotyledons</taxon>
        <taxon>Gunneridae</taxon>
        <taxon>Pentapetalae</taxon>
        <taxon>rosids</taxon>
        <taxon>fabids</taxon>
        <taxon>Rosales</taxon>
        <taxon>Moraceae</taxon>
        <taxon>Moreae</taxon>
        <taxon>Morus</taxon>
    </lineage>
</organism>
<protein>
    <submittedName>
        <fullName evidence="1">Uncharacterized protein</fullName>
    </submittedName>
</protein>
<dbReference type="EMBL" id="KE346217">
    <property type="protein sequence ID" value="EXC30684.1"/>
    <property type="molecule type" value="Genomic_DNA"/>
</dbReference>
<reference evidence="2" key="1">
    <citation type="submission" date="2013-01" db="EMBL/GenBank/DDBJ databases">
        <title>Draft Genome Sequence of a Mulberry Tree, Morus notabilis C.K. Schneid.</title>
        <authorList>
            <person name="He N."/>
            <person name="Zhao S."/>
        </authorList>
    </citation>
    <scope>NUCLEOTIDE SEQUENCE</scope>
</reference>
<evidence type="ECO:0000313" key="1">
    <source>
        <dbReference type="EMBL" id="EXC30684.1"/>
    </source>
</evidence>
<name>W9SHT2_9ROSA</name>
<dbReference type="AlphaFoldDB" id="W9SHT2"/>
<accession>W9SHT2</accession>
<sequence length="98" mass="10995">MVLKKICELRFSLARPIRVRGCWNPSGADSGCFGEEESLVGTSVRHSKKSFEAGKEVELAPQDHKYIGKDDLEDDKNPSSIITLSEISRLWKEYGIPN</sequence>
<evidence type="ECO:0000313" key="2">
    <source>
        <dbReference type="Proteomes" id="UP000030645"/>
    </source>
</evidence>